<evidence type="ECO:0000256" key="1">
    <source>
        <dbReference type="SAM" id="Coils"/>
    </source>
</evidence>
<dbReference type="RefSeq" id="WP_196724591.1">
    <property type="nucleotide sequence ID" value="NZ_JADSTF010000002.1"/>
</dbReference>
<evidence type="ECO:0000313" key="4">
    <source>
        <dbReference type="Proteomes" id="UP001159001"/>
    </source>
</evidence>
<feature type="coiled-coil region" evidence="1">
    <location>
        <begin position="165"/>
        <end position="278"/>
    </location>
</feature>
<reference evidence="3" key="1">
    <citation type="submission" date="2022-10" db="EMBL/GenBank/DDBJ databases">
        <title>Bacterial isolates recovered from the One Health project in Brazil.</title>
        <authorList>
            <person name="Valiatti T.B."/>
            <person name="Santos F."/>
            <person name="Cayo R."/>
            <person name="Gales A.C."/>
        </authorList>
    </citation>
    <scope>NUCLEOTIDE SEQUENCE</scope>
    <source>
        <strain evidence="3">PVR188</strain>
    </source>
</reference>
<organism evidence="3 4">
    <name type="scientific">Providencia rettgeri</name>
    <dbReference type="NCBI Taxonomy" id="587"/>
    <lineage>
        <taxon>Bacteria</taxon>
        <taxon>Pseudomonadati</taxon>
        <taxon>Pseudomonadota</taxon>
        <taxon>Gammaproteobacteria</taxon>
        <taxon>Enterobacterales</taxon>
        <taxon>Morganellaceae</taxon>
        <taxon>Providencia</taxon>
    </lineage>
</organism>
<feature type="coiled-coil region" evidence="1">
    <location>
        <begin position="348"/>
        <end position="401"/>
    </location>
</feature>
<comment type="caution">
    <text evidence="3">The sequence shown here is derived from an EMBL/GenBank/DDBJ whole genome shotgun (WGS) entry which is preliminary data.</text>
</comment>
<feature type="region of interest" description="Disordered" evidence="2">
    <location>
        <begin position="593"/>
        <end position="616"/>
    </location>
</feature>
<name>A0AAW6UES7_PRORE</name>
<feature type="compositionally biased region" description="Basic and acidic residues" evidence="2">
    <location>
        <begin position="604"/>
        <end position="616"/>
    </location>
</feature>
<dbReference type="AlphaFoldDB" id="A0AAW6UES7"/>
<evidence type="ECO:0000313" key="3">
    <source>
        <dbReference type="EMBL" id="MDI9092592.1"/>
    </source>
</evidence>
<dbReference type="Proteomes" id="UP001159001">
    <property type="component" value="Unassembled WGS sequence"/>
</dbReference>
<protein>
    <recommendedName>
        <fullName evidence="5">Tape measure protein</fullName>
    </recommendedName>
</protein>
<evidence type="ECO:0000256" key="2">
    <source>
        <dbReference type="SAM" id="MobiDB-lite"/>
    </source>
</evidence>
<accession>A0AAW6UES7</accession>
<evidence type="ECO:0008006" key="5">
    <source>
        <dbReference type="Google" id="ProtNLM"/>
    </source>
</evidence>
<sequence length="1079" mass="116979">MSESQSAGGIHYDVSMDIKELLVGEKQVNKVMDNVEKSTDKATNSLNKLDKVASQVGVAMKMPEINKLSRDMAQLSGKIGANSAATEKAAQTHNRFTGVLSTVSSSLGAGYVGNIGNATESLIKHTQAAINATAEEIKNAEVMQKQAQAYQAEASQLVLSTQEKRKAAEEAVTLAESELQVAEALADRKTVSLESLEALKKSQQYQLRQAELNDEMSSNERTLAEVTKARTAVQRTQNQIDKQSNEIANDVWKAEDKVKAAKENLHNTTIELNKAKGLEAQATATVIAADEASALAKEKATMAAKAQVIAMNGLRSVMALLGGPTGVILLVAAGVYALYQAMSNTDKIDEFNKKIDDSIDKLDELNNAQAKYAADKFGKDIRKVSEELKEYEKEINHTSQALKTADLFGSTDVLNEKLNKNKALADDAAQRILMFAEAADRASEQARKTEGMTMSQVKAQNLLNKETKDLVRQNEMLSRSMLDGDDVARSTIAINDFKEKLEKLGIYGKDAADAVDSLKSILQFNKDLTLGVAVDKMKEKVEELTIRLNQGEEAAIRFNAQMMIKHSGWDENSDDAKEYIKLSETAAKLTKQISDGKKKGRTGTKKDKAEEGLKRQQNEVEALKKRYELLSNGVEDVNKEMAAFEAAQKLGSKATDKQKEAASKEAEEIYNLTQKISDFNRAQEATPELKLAREFGEEAKTIRRMFDEGFIDKETFTRLGREATQAFEQGMSDIRIETTSNNIITDIGENRAKFDPIQALANENTRKLAMMKEYYDQEQKLLSDSYAAQKMTHEQYTAAKSATDMQYHMLITAMDKQYQEQQTAAQWELMRNQSTGYEALASAIDSLGGNASNVITGLATKTMDAADAARSLGSTMLNSVLNSYVQLGVEMLKNFVLSKTLGAASQAANAAAAAAGGTAALAAWTPAAIAASIATGGTASATGLGAFKTSMLSGQAMSMMGLAGARYNGGPVNAGEMYRVGEHGKPEIYRASSGKQYMIPGDNGRVISNKDMQGSGGGQITFNIINQGTPQQVTGYSESQGPDGSRIIEVMTADIQNGGTFSQMLSAYHNAPRKALGGY</sequence>
<dbReference type="EMBL" id="JAOWIN010000004">
    <property type="protein sequence ID" value="MDI9092592.1"/>
    <property type="molecule type" value="Genomic_DNA"/>
</dbReference>
<gene>
    <name evidence="3" type="ORF">OGX73_08165</name>
</gene>
<proteinExistence type="predicted"/>
<keyword evidence="1" id="KW-0175">Coiled coil</keyword>